<dbReference type="OrthoDB" id="331341at2759"/>
<dbReference type="STRING" id="1071381.G8BQ24"/>
<evidence type="ECO:0000313" key="3">
    <source>
        <dbReference type="Proteomes" id="UP000005666"/>
    </source>
</evidence>
<organism evidence="2 3">
    <name type="scientific">Tetrapisispora phaffii (strain ATCC 24235 / CBS 4417 / NBRC 1672 / NRRL Y-8282 / UCD 70-5)</name>
    <name type="common">Yeast</name>
    <name type="synonym">Fabospora phaffii</name>
    <dbReference type="NCBI Taxonomy" id="1071381"/>
    <lineage>
        <taxon>Eukaryota</taxon>
        <taxon>Fungi</taxon>
        <taxon>Dikarya</taxon>
        <taxon>Ascomycota</taxon>
        <taxon>Saccharomycotina</taxon>
        <taxon>Saccharomycetes</taxon>
        <taxon>Saccharomycetales</taxon>
        <taxon>Saccharomycetaceae</taxon>
        <taxon>Tetrapisispora</taxon>
    </lineage>
</organism>
<dbReference type="InterPro" id="IPR039905">
    <property type="entry name" value="CD2BP2/Lin1"/>
</dbReference>
<dbReference type="RefSeq" id="XP_003684539.1">
    <property type="nucleotide sequence ID" value="XM_003684491.1"/>
</dbReference>
<dbReference type="GO" id="GO:0005682">
    <property type="term" value="C:U5 snRNP"/>
    <property type="evidence" value="ECO:0007669"/>
    <property type="project" value="InterPro"/>
</dbReference>
<dbReference type="OMA" id="YEMQYWK"/>
<sequence>MQGYTFDKTDPLRIKRKHNEKSATNEDGDNINGEDLYDIRSKKPRYSSNRNTLEIEGYSSDSSVFSVSDDDQLKKENQNDDAPDHNISESLSSKAHGTSNGIAIMDMEAFERENIVEVPEEDRTKFTNLAGNEEGDNDNDNDVPIEAFNVDYEKENGVFDADGNYLEFSDRKKDELEEQDKWIDDFKNPEKTAKIKQEQMQRSKMKVAEMNKDKKRYLLGDALQKLQYFLTKDDTLLETLSNLNSFKMKHKTEEIEKYIVNVIQFITEMVQQLENKGVDDVYQLTRLKIESLIIDESVTQHDIINNYKNKIWGFKWLKKLMKSMTYTPLMKMQYWKNTYFKNEYVIVKFHDERDVEENWFLIDCVNFM</sequence>
<evidence type="ECO:0008006" key="4">
    <source>
        <dbReference type="Google" id="ProtNLM"/>
    </source>
</evidence>
<evidence type="ECO:0000256" key="1">
    <source>
        <dbReference type="SAM" id="MobiDB-lite"/>
    </source>
</evidence>
<proteinExistence type="predicted"/>
<dbReference type="PANTHER" id="PTHR13138:SF3">
    <property type="entry name" value="CD2 ANTIGEN CYTOPLASMIC TAIL-BINDING PROTEIN 2"/>
    <property type="match status" value="1"/>
</dbReference>
<dbReference type="Proteomes" id="UP000005666">
    <property type="component" value="Chromosome 2"/>
</dbReference>
<name>G8BQ24_TETPH</name>
<dbReference type="KEGG" id="tpf:TPHA_0B04360"/>
<dbReference type="eggNOG" id="KOG2950">
    <property type="taxonomic scope" value="Eukaryota"/>
</dbReference>
<accession>G8BQ24</accession>
<reference evidence="2 3" key="1">
    <citation type="journal article" date="2011" name="Proc. Natl. Acad. Sci. U.S.A.">
        <title>Evolutionary erosion of yeast sex chromosomes by mating-type switching accidents.</title>
        <authorList>
            <person name="Gordon J.L."/>
            <person name="Armisen D."/>
            <person name="Proux-Wera E."/>
            <person name="Oheigeartaigh S.S."/>
            <person name="Byrne K.P."/>
            <person name="Wolfe K.H."/>
        </authorList>
    </citation>
    <scope>NUCLEOTIDE SEQUENCE [LARGE SCALE GENOMIC DNA]</scope>
    <source>
        <strain evidence="3">ATCC 24235 / CBS 4417 / NBRC 1672 / NRRL Y-8282 / UCD 70-5</strain>
    </source>
</reference>
<dbReference type="EMBL" id="HE612857">
    <property type="protein sequence ID" value="CCE62105.1"/>
    <property type="molecule type" value="Genomic_DNA"/>
</dbReference>
<dbReference type="HOGENOM" id="CLU_065846_0_0_1"/>
<dbReference type="GeneID" id="11535131"/>
<feature type="compositionally biased region" description="Basic and acidic residues" evidence="1">
    <location>
        <begin position="71"/>
        <end position="87"/>
    </location>
</feature>
<keyword evidence="3" id="KW-1185">Reference proteome</keyword>
<dbReference type="AlphaFoldDB" id="G8BQ24"/>
<evidence type="ECO:0000313" key="2">
    <source>
        <dbReference type="EMBL" id="CCE62105.1"/>
    </source>
</evidence>
<gene>
    <name evidence="2" type="primary">TPHA0B04360</name>
    <name evidence="2" type="ordered locus">TPHA_0B04360</name>
</gene>
<feature type="region of interest" description="Disordered" evidence="1">
    <location>
        <begin position="1"/>
        <end position="99"/>
    </location>
</feature>
<protein>
    <recommendedName>
        <fullName evidence="4">GYF domain-containing protein</fullName>
    </recommendedName>
</protein>
<dbReference type="PANTHER" id="PTHR13138">
    <property type="entry name" value="PROTEIN LIN1"/>
    <property type="match status" value="1"/>
</dbReference>
<feature type="compositionally biased region" description="Polar residues" evidence="1">
    <location>
        <begin position="88"/>
        <end position="99"/>
    </location>
</feature>